<feature type="region of interest" description="Disordered" evidence="3">
    <location>
        <begin position="449"/>
        <end position="470"/>
    </location>
</feature>
<dbReference type="PROSITE" id="PS51718">
    <property type="entry name" value="G_DYNAMIN_2"/>
    <property type="match status" value="1"/>
</dbReference>
<dbReference type="InterPro" id="IPR003130">
    <property type="entry name" value="GED"/>
</dbReference>
<proteinExistence type="predicted"/>
<evidence type="ECO:0000259" key="4">
    <source>
        <dbReference type="PROSITE" id="PS51388"/>
    </source>
</evidence>
<dbReference type="PANTHER" id="PTHR11566:SF21">
    <property type="entry name" value="DYNAMIN RELATED PROTEIN 1, ISOFORM A"/>
    <property type="match status" value="1"/>
</dbReference>
<dbReference type="PROSITE" id="PS51388">
    <property type="entry name" value="GED"/>
    <property type="match status" value="1"/>
</dbReference>
<dbReference type="SMART" id="SM00302">
    <property type="entry name" value="GED"/>
    <property type="match status" value="1"/>
</dbReference>
<accession>A0A9P7D0G1</accession>
<feature type="region of interest" description="Disordered" evidence="3">
    <location>
        <begin position="1"/>
        <end position="22"/>
    </location>
</feature>
<dbReference type="InterPro" id="IPR001401">
    <property type="entry name" value="Dynamin_GTPase"/>
</dbReference>
<organism evidence="6 7">
    <name type="scientific">Suillus placidus</name>
    <dbReference type="NCBI Taxonomy" id="48579"/>
    <lineage>
        <taxon>Eukaryota</taxon>
        <taxon>Fungi</taxon>
        <taxon>Dikarya</taxon>
        <taxon>Basidiomycota</taxon>
        <taxon>Agaricomycotina</taxon>
        <taxon>Agaricomycetes</taxon>
        <taxon>Agaricomycetidae</taxon>
        <taxon>Boletales</taxon>
        <taxon>Suillineae</taxon>
        <taxon>Suillaceae</taxon>
        <taxon>Suillus</taxon>
    </lineage>
</organism>
<protein>
    <submittedName>
        <fullName evidence="6">P-loop containing nucleoside triphosphate hydrolase protein</fullName>
    </submittedName>
</protein>
<keyword evidence="1" id="KW-0547">Nucleotide-binding</keyword>
<dbReference type="Proteomes" id="UP000714275">
    <property type="component" value="Unassembled WGS sequence"/>
</dbReference>
<dbReference type="InterPro" id="IPR030381">
    <property type="entry name" value="G_DYNAMIN_dom"/>
</dbReference>
<evidence type="ECO:0000256" key="3">
    <source>
        <dbReference type="SAM" id="MobiDB-lite"/>
    </source>
</evidence>
<dbReference type="GO" id="GO:0005874">
    <property type="term" value="C:microtubule"/>
    <property type="evidence" value="ECO:0007669"/>
    <property type="project" value="TreeGrafter"/>
</dbReference>
<dbReference type="Pfam" id="PF00350">
    <property type="entry name" value="Dynamin_N"/>
    <property type="match status" value="1"/>
</dbReference>
<dbReference type="GO" id="GO:0016559">
    <property type="term" value="P:peroxisome fission"/>
    <property type="evidence" value="ECO:0007669"/>
    <property type="project" value="TreeGrafter"/>
</dbReference>
<dbReference type="InterPro" id="IPR020850">
    <property type="entry name" value="GED_dom"/>
</dbReference>
<dbReference type="GO" id="GO:0008017">
    <property type="term" value="F:microtubule binding"/>
    <property type="evidence" value="ECO:0007669"/>
    <property type="project" value="TreeGrafter"/>
</dbReference>
<dbReference type="GO" id="GO:0000266">
    <property type="term" value="P:mitochondrial fission"/>
    <property type="evidence" value="ECO:0007669"/>
    <property type="project" value="TreeGrafter"/>
</dbReference>
<feature type="domain" description="GED" evidence="4">
    <location>
        <begin position="668"/>
        <end position="761"/>
    </location>
</feature>
<dbReference type="AlphaFoldDB" id="A0A9P7D0G1"/>
<dbReference type="GO" id="GO:0006897">
    <property type="term" value="P:endocytosis"/>
    <property type="evidence" value="ECO:0007669"/>
    <property type="project" value="TreeGrafter"/>
</dbReference>
<feature type="domain" description="Dynamin-type G" evidence="5">
    <location>
        <begin position="45"/>
        <end position="352"/>
    </location>
</feature>
<gene>
    <name evidence="6" type="ORF">EV702DRAFT_1123089</name>
</gene>
<dbReference type="GO" id="GO:0003924">
    <property type="term" value="F:GTPase activity"/>
    <property type="evidence" value="ECO:0007669"/>
    <property type="project" value="InterPro"/>
</dbReference>
<dbReference type="InterPro" id="IPR027417">
    <property type="entry name" value="P-loop_NTPase"/>
</dbReference>
<reference evidence="6" key="1">
    <citation type="journal article" date="2020" name="New Phytol.">
        <title>Comparative genomics reveals dynamic genome evolution in host specialist ectomycorrhizal fungi.</title>
        <authorList>
            <person name="Lofgren L.A."/>
            <person name="Nguyen N.H."/>
            <person name="Vilgalys R."/>
            <person name="Ruytinx J."/>
            <person name="Liao H.L."/>
            <person name="Branco S."/>
            <person name="Kuo A."/>
            <person name="LaButti K."/>
            <person name="Lipzen A."/>
            <person name="Andreopoulos W."/>
            <person name="Pangilinan J."/>
            <person name="Riley R."/>
            <person name="Hundley H."/>
            <person name="Na H."/>
            <person name="Barry K."/>
            <person name="Grigoriev I.V."/>
            <person name="Stajich J.E."/>
            <person name="Kennedy P.G."/>
        </authorList>
    </citation>
    <scope>NUCLEOTIDE SEQUENCE</scope>
    <source>
        <strain evidence="6">DOB743</strain>
    </source>
</reference>
<evidence type="ECO:0000259" key="5">
    <source>
        <dbReference type="PROSITE" id="PS51718"/>
    </source>
</evidence>
<evidence type="ECO:0000256" key="1">
    <source>
        <dbReference type="ARBA" id="ARBA00022741"/>
    </source>
</evidence>
<evidence type="ECO:0000256" key="2">
    <source>
        <dbReference type="ARBA" id="ARBA00023134"/>
    </source>
</evidence>
<evidence type="ECO:0000313" key="6">
    <source>
        <dbReference type="EMBL" id="KAG1774588.1"/>
    </source>
</evidence>
<dbReference type="EMBL" id="JABBWD010000040">
    <property type="protein sequence ID" value="KAG1774588.1"/>
    <property type="molecule type" value="Genomic_DNA"/>
</dbReference>
<dbReference type="Pfam" id="PF02212">
    <property type="entry name" value="GED"/>
    <property type="match status" value="1"/>
</dbReference>
<dbReference type="SUPFAM" id="SSF52540">
    <property type="entry name" value="P-loop containing nucleoside triphosphate hydrolases"/>
    <property type="match status" value="1"/>
</dbReference>
<dbReference type="Gene3D" id="3.40.50.300">
    <property type="entry name" value="P-loop containing nucleotide triphosphate hydrolases"/>
    <property type="match status" value="1"/>
</dbReference>
<sequence length="761" mass="85104">MLTSPSSLDPSKDNGVGLSDSTLSQHRRKMLDLINRLHMTGVQTDMDLPMIAVIGSQSAGKSSLIESISGITLPRSAGTCTRCPTECKLSRSEDAWKCIVKLHITTGPSGQPCDVVNIPFGSPITDKADVEDRIRRAQRAILNPTTNAQKFLIELEDQTAEEAELSFSKNCVSLEISGKDVADLSFVDLPGLIASVGSSGKTGDIDLVKGLVASYIEKPSCVILLTVTCETDFENQGAHHLTKQYDPEGKRTVGVLTKPDRIPDGEEGSWMRFIRNEQEPLVNHWYCVKQPGSQMLKDGISWAEARKQENDFFALTQPWSTVEPQYQKFLRTSNLTERLSTILSELIAKRLPEIHKELSNILRKTRDEMRTLPKAPSTDPVGEVWNVVGQFSSHLSRRLEGTPDEDGILQTIRPHQQAFKRAVRATAPLFIPWGEDDDRELPEADFLANEEDEPQKPQGMAPSVLIPRSPTPKSEEIYIEDVLNHAQRARTRELPDNYPFIVQQTYIQEFTEKWEMPSQTLFDEVHNILKNDLSILVHEHFGKMGRGGALHSVLMIVNEHLDAAAKQAKEKIDWLLELEKAPTTLNVHYYSDYKTKFLGYYKGCRDHGELTTKLQNYRAPATTHMNPNHGQTFQQAVHKALAGLTEAGLSVQAGDLPKLLPVDPMEPALIIMAGVRAYFQVAYKRFADMVPLAIDYEIVRGLHKGIEQALLDGLSLTGPDAHERCKQMVQEPSTVASKRTELQKKLDRLHAASSELRKLFV</sequence>
<dbReference type="CDD" id="cd08771">
    <property type="entry name" value="DLP_1"/>
    <property type="match status" value="1"/>
</dbReference>
<dbReference type="GO" id="GO:0005739">
    <property type="term" value="C:mitochondrion"/>
    <property type="evidence" value="ECO:0007669"/>
    <property type="project" value="TreeGrafter"/>
</dbReference>
<keyword evidence="6" id="KW-0378">Hydrolase</keyword>
<dbReference type="GO" id="GO:0005525">
    <property type="term" value="F:GTP binding"/>
    <property type="evidence" value="ECO:0007669"/>
    <property type="project" value="InterPro"/>
</dbReference>
<keyword evidence="7" id="KW-1185">Reference proteome</keyword>
<dbReference type="GO" id="GO:0048312">
    <property type="term" value="P:intracellular distribution of mitochondria"/>
    <property type="evidence" value="ECO:0007669"/>
    <property type="project" value="TreeGrafter"/>
</dbReference>
<name>A0A9P7D0G1_9AGAM</name>
<dbReference type="OrthoDB" id="5061070at2759"/>
<keyword evidence="2" id="KW-0342">GTP-binding</keyword>
<dbReference type="SMART" id="SM00053">
    <property type="entry name" value="DYNc"/>
    <property type="match status" value="1"/>
</dbReference>
<dbReference type="GO" id="GO:0016020">
    <property type="term" value="C:membrane"/>
    <property type="evidence" value="ECO:0007669"/>
    <property type="project" value="TreeGrafter"/>
</dbReference>
<dbReference type="Pfam" id="PF01031">
    <property type="entry name" value="Dynamin_M"/>
    <property type="match status" value="1"/>
</dbReference>
<dbReference type="PRINTS" id="PR00195">
    <property type="entry name" value="DYNAMIN"/>
</dbReference>
<evidence type="ECO:0000313" key="7">
    <source>
        <dbReference type="Proteomes" id="UP000714275"/>
    </source>
</evidence>
<dbReference type="InterPro" id="IPR000375">
    <property type="entry name" value="Dynamin_stalk"/>
</dbReference>
<dbReference type="Gene3D" id="1.20.120.1240">
    <property type="entry name" value="Dynamin, middle domain"/>
    <property type="match status" value="1"/>
</dbReference>
<dbReference type="InterPro" id="IPR045063">
    <property type="entry name" value="Dynamin_N"/>
</dbReference>
<dbReference type="InterPro" id="IPR022812">
    <property type="entry name" value="Dynamin"/>
</dbReference>
<comment type="caution">
    <text evidence="6">The sequence shown here is derived from an EMBL/GenBank/DDBJ whole genome shotgun (WGS) entry which is preliminary data.</text>
</comment>
<dbReference type="PANTHER" id="PTHR11566">
    <property type="entry name" value="DYNAMIN"/>
    <property type="match status" value="1"/>
</dbReference>